<gene>
    <name evidence="12" type="ORF">QTN89_21555</name>
</gene>
<evidence type="ECO:0000259" key="11">
    <source>
        <dbReference type="PROSITE" id="PS50109"/>
    </source>
</evidence>
<dbReference type="GO" id="GO:0005524">
    <property type="term" value="F:ATP binding"/>
    <property type="evidence" value="ECO:0007669"/>
    <property type="project" value="UniProtKB-KW"/>
</dbReference>
<dbReference type="CDD" id="cd00082">
    <property type="entry name" value="HisKA"/>
    <property type="match status" value="1"/>
</dbReference>
<dbReference type="RefSeq" id="WP_149499459.1">
    <property type="nucleotide sequence ID" value="NZ_CP141221.1"/>
</dbReference>
<name>A0ABT7PP41_9BACT</name>
<keyword evidence="8" id="KW-0902">Two-component regulatory system</keyword>
<dbReference type="InterPro" id="IPR005467">
    <property type="entry name" value="His_kinase_dom"/>
</dbReference>
<dbReference type="Gene3D" id="1.10.287.130">
    <property type="match status" value="1"/>
</dbReference>
<feature type="transmembrane region" description="Helical" evidence="10">
    <location>
        <begin position="89"/>
        <end position="108"/>
    </location>
</feature>
<dbReference type="InterPro" id="IPR003594">
    <property type="entry name" value="HATPase_dom"/>
</dbReference>
<evidence type="ECO:0000313" key="13">
    <source>
        <dbReference type="Proteomes" id="UP001239462"/>
    </source>
</evidence>
<dbReference type="SUPFAM" id="SSF47384">
    <property type="entry name" value="Homodimeric domain of signal transducing histidine kinase"/>
    <property type="match status" value="1"/>
</dbReference>
<evidence type="ECO:0000256" key="4">
    <source>
        <dbReference type="ARBA" id="ARBA00022679"/>
    </source>
</evidence>
<keyword evidence="10" id="KW-0472">Membrane</keyword>
<evidence type="ECO:0000256" key="9">
    <source>
        <dbReference type="SAM" id="MobiDB-lite"/>
    </source>
</evidence>
<dbReference type="Gene3D" id="3.30.565.10">
    <property type="entry name" value="Histidine kinase-like ATPase, C-terminal domain"/>
    <property type="match status" value="1"/>
</dbReference>
<dbReference type="SMART" id="SM00387">
    <property type="entry name" value="HATPase_c"/>
    <property type="match status" value="1"/>
</dbReference>
<dbReference type="InterPro" id="IPR036890">
    <property type="entry name" value="HATPase_C_sf"/>
</dbReference>
<feature type="domain" description="Histidine kinase" evidence="11">
    <location>
        <begin position="237"/>
        <end position="466"/>
    </location>
</feature>
<evidence type="ECO:0000256" key="2">
    <source>
        <dbReference type="ARBA" id="ARBA00012438"/>
    </source>
</evidence>
<evidence type="ECO:0000256" key="1">
    <source>
        <dbReference type="ARBA" id="ARBA00000085"/>
    </source>
</evidence>
<keyword evidence="6" id="KW-0418">Kinase</keyword>
<dbReference type="Proteomes" id="UP001239462">
    <property type="component" value="Unassembled WGS sequence"/>
</dbReference>
<accession>A0ABT7PP41</accession>
<keyword evidence="10" id="KW-0812">Transmembrane</keyword>
<feature type="transmembrane region" description="Helical" evidence="10">
    <location>
        <begin position="114"/>
        <end position="132"/>
    </location>
</feature>
<dbReference type="Pfam" id="PF02518">
    <property type="entry name" value="HATPase_c"/>
    <property type="match status" value="1"/>
</dbReference>
<evidence type="ECO:0000256" key="3">
    <source>
        <dbReference type="ARBA" id="ARBA00022553"/>
    </source>
</evidence>
<dbReference type="EC" id="2.7.13.3" evidence="2"/>
<dbReference type="PANTHER" id="PTHR43065">
    <property type="entry name" value="SENSOR HISTIDINE KINASE"/>
    <property type="match status" value="1"/>
</dbReference>
<sequence>MNEATTRRDYGSPDDHEAFVMSERQHRCYWADIGLSLGAILMPAGAILDWFLYPDAFVHLLAGRLIATVFLVAGLLTRQLWSAGKLFSPVSFLLVFIPGAFMCWMMYATDAGQSRYYFGLILLMIIVQMLGFSATEALVCCLSLITVYVGTLVMADGVSVLSTDAAIEGCFFLSVCTAACVTVCYTYRKNRFEAYCLNQDLVEKERQRRESILQLRDTEQQLVHSEKMRAIAGVAAGLLHEINNPVNYSLMAIKVLRKRLAKGKDPSEMIADIEEGVTRISHIVTDLRSFAHPEQLAVRTDFVLIDAVTTAIRFLTHELPDGRVKLDEASLRATVSGAQSQIVQVLLNLIHNGERAIRDFQSSQQEHAAERQGSESDATNRRRHIHVSAVCHDDHVTVTVADEGIGMDESQIAQATQPYFTTRTGEGLGLGLGICDTIVQAHGSSIQITSTPGQGTRVEFELPLATDSRSPAALSKQAVSGIPPGSSLASTQNS</sequence>
<evidence type="ECO:0000256" key="5">
    <source>
        <dbReference type="ARBA" id="ARBA00022741"/>
    </source>
</evidence>
<dbReference type="InterPro" id="IPR036097">
    <property type="entry name" value="HisK_dim/P_sf"/>
</dbReference>
<feature type="transmembrane region" description="Helical" evidence="10">
    <location>
        <begin position="29"/>
        <end position="51"/>
    </location>
</feature>
<keyword evidence="5" id="KW-0547">Nucleotide-binding</keyword>
<dbReference type="InterPro" id="IPR004358">
    <property type="entry name" value="Sig_transdc_His_kin-like_C"/>
</dbReference>
<evidence type="ECO:0000313" key="12">
    <source>
        <dbReference type="EMBL" id="MDM4018049.1"/>
    </source>
</evidence>
<comment type="caution">
    <text evidence="12">The sequence shown here is derived from an EMBL/GenBank/DDBJ whole genome shotgun (WGS) entry which is preliminary data.</text>
</comment>
<proteinExistence type="predicted"/>
<organism evidence="12 13">
    <name type="scientific">Roseiconus lacunae</name>
    <dbReference type="NCBI Taxonomy" id="2605694"/>
    <lineage>
        <taxon>Bacteria</taxon>
        <taxon>Pseudomonadati</taxon>
        <taxon>Planctomycetota</taxon>
        <taxon>Planctomycetia</taxon>
        <taxon>Pirellulales</taxon>
        <taxon>Pirellulaceae</taxon>
        <taxon>Roseiconus</taxon>
    </lineage>
</organism>
<protein>
    <recommendedName>
        <fullName evidence="2">histidine kinase</fullName>
        <ecNumber evidence="2">2.7.13.3</ecNumber>
    </recommendedName>
</protein>
<feature type="transmembrane region" description="Helical" evidence="10">
    <location>
        <begin position="139"/>
        <end position="160"/>
    </location>
</feature>
<evidence type="ECO:0000256" key="7">
    <source>
        <dbReference type="ARBA" id="ARBA00022840"/>
    </source>
</evidence>
<dbReference type="PROSITE" id="PS50109">
    <property type="entry name" value="HIS_KIN"/>
    <property type="match status" value="1"/>
</dbReference>
<reference evidence="12 13" key="1">
    <citation type="submission" date="2023-06" db="EMBL/GenBank/DDBJ databases">
        <title>Roseiconus lacunae JC819 isolated from Gulf of Mannar region, Tamil Nadu.</title>
        <authorList>
            <person name="Pk S."/>
            <person name="Ch S."/>
            <person name="Ch V.R."/>
        </authorList>
    </citation>
    <scope>NUCLEOTIDE SEQUENCE [LARGE SCALE GENOMIC DNA]</scope>
    <source>
        <strain evidence="12 13">JC819</strain>
    </source>
</reference>
<dbReference type="SMART" id="SM00388">
    <property type="entry name" value="HisKA"/>
    <property type="match status" value="1"/>
</dbReference>
<keyword evidence="10" id="KW-1133">Transmembrane helix</keyword>
<dbReference type="EMBL" id="JASZZN010000018">
    <property type="protein sequence ID" value="MDM4018049.1"/>
    <property type="molecule type" value="Genomic_DNA"/>
</dbReference>
<dbReference type="InterPro" id="IPR003661">
    <property type="entry name" value="HisK_dim/P_dom"/>
</dbReference>
<evidence type="ECO:0000256" key="10">
    <source>
        <dbReference type="SAM" id="Phobius"/>
    </source>
</evidence>
<evidence type="ECO:0000256" key="6">
    <source>
        <dbReference type="ARBA" id="ARBA00022777"/>
    </source>
</evidence>
<feature type="region of interest" description="Disordered" evidence="9">
    <location>
        <begin position="469"/>
        <end position="494"/>
    </location>
</feature>
<dbReference type="PRINTS" id="PR00344">
    <property type="entry name" value="BCTRLSENSOR"/>
</dbReference>
<feature type="transmembrane region" description="Helical" evidence="10">
    <location>
        <begin position="57"/>
        <end position="77"/>
    </location>
</feature>
<keyword evidence="4" id="KW-0808">Transferase</keyword>
<feature type="transmembrane region" description="Helical" evidence="10">
    <location>
        <begin position="166"/>
        <end position="187"/>
    </location>
</feature>
<keyword evidence="13" id="KW-1185">Reference proteome</keyword>
<keyword evidence="3" id="KW-0597">Phosphoprotein</keyword>
<dbReference type="SUPFAM" id="SSF55874">
    <property type="entry name" value="ATPase domain of HSP90 chaperone/DNA topoisomerase II/histidine kinase"/>
    <property type="match status" value="1"/>
</dbReference>
<comment type="catalytic activity">
    <reaction evidence="1">
        <text>ATP + protein L-histidine = ADP + protein N-phospho-L-histidine.</text>
        <dbReference type="EC" id="2.7.13.3"/>
    </reaction>
</comment>
<dbReference type="Pfam" id="PF00512">
    <property type="entry name" value="HisKA"/>
    <property type="match status" value="1"/>
</dbReference>
<dbReference type="PANTHER" id="PTHR43065:SF10">
    <property type="entry name" value="PEROXIDE STRESS-ACTIVATED HISTIDINE KINASE MAK3"/>
    <property type="match status" value="1"/>
</dbReference>
<evidence type="ECO:0000256" key="8">
    <source>
        <dbReference type="ARBA" id="ARBA00023012"/>
    </source>
</evidence>
<keyword evidence="7 12" id="KW-0067">ATP-binding</keyword>